<comment type="caution">
    <text evidence="2">The sequence shown here is derived from an EMBL/GenBank/DDBJ whole genome shotgun (WGS) entry which is preliminary data.</text>
</comment>
<keyword evidence="1" id="KW-0812">Transmembrane</keyword>
<evidence type="ECO:0000313" key="2">
    <source>
        <dbReference type="EMBL" id="GAD60599.1"/>
    </source>
</evidence>
<dbReference type="RefSeq" id="WP_021698693.1">
    <property type="nucleotide sequence ID" value="NZ_BATC01000092.1"/>
</dbReference>
<dbReference type="InterPro" id="IPR025962">
    <property type="entry name" value="SdpI/YhfL"/>
</dbReference>
<dbReference type="GO" id="GO:0009636">
    <property type="term" value="P:response to toxic substance"/>
    <property type="evidence" value="ECO:0007669"/>
    <property type="project" value="TreeGrafter"/>
</dbReference>
<evidence type="ECO:0000313" key="3">
    <source>
        <dbReference type="Proteomes" id="UP000016569"/>
    </source>
</evidence>
<keyword evidence="1" id="KW-0472">Membrane</keyword>
<proteinExistence type="predicted"/>
<feature type="transmembrane region" description="Helical" evidence="1">
    <location>
        <begin position="54"/>
        <end position="76"/>
    </location>
</feature>
<dbReference type="PIRSF" id="PIRSF038959">
    <property type="entry name" value="SdpI"/>
    <property type="match status" value="1"/>
</dbReference>
<feature type="transmembrane region" description="Helical" evidence="1">
    <location>
        <begin position="123"/>
        <end position="145"/>
    </location>
</feature>
<dbReference type="AlphaFoldDB" id="A0A8E0NDX6"/>
<sequence>MKARLNLIDLATVAASLAILTYAAWMLLSGPQGAIPMHYGADGTPDRFGDRMEAGLVIGAMGLMLAAIGWGFAHYARRTDDVSRRRGLLAGQLVTLLTVGATTAFMVMMMAGGALPSPALQMGGMGLLFLAVGAFLGRVGPNVAVGVRTPWTFKSRLAWEKSNRLAGRLFSLLGLIGIVAAPFAPQPAGMMTLIGGVSVAALWSVLESWRVWRADPDRQPF</sequence>
<dbReference type="OrthoDB" id="9808690at2"/>
<organism evidence="2 3">
    <name type="scientific">Brevundimonas abyssalis TAR-001</name>
    <dbReference type="NCBI Taxonomy" id="1391729"/>
    <lineage>
        <taxon>Bacteria</taxon>
        <taxon>Pseudomonadati</taxon>
        <taxon>Pseudomonadota</taxon>
        <taxon>Alphaproteobacteria</taxon>
        <taxon>Caulobacterales</taxon>
        <taxon>Caulobacteraceae</taxon>
        <taxon>Brevundimonas</taxon>
    </lineage>
</organism>
<name>A0A8E0NDX6_9CAUL</name>
<dbReference type="Pfam" id="PF13630">
    <property type="entry name" value="SdpI"/>
    <property type="match status" value="1"/>
</dbReference>
<dbReference type="PANTHER" id="PTHR37810">
    <property type="entry name" value="IMMUNITY PROTEIN SDPI"/>
    <property type="match status" value="1"/>
</dbReference>
<feature type="transmembrane region" description="Helical" evidence="1">
    <location>
        <begin position="7"/>
        <end position="28"/>
    </location>
</feature>
<dbReference type="EMBL" id="BATC01000092">
    <property type="protein sequence ID" value="GAD60599.1"/>
    <property type="molecule type" value="Genomic_DNA"/>
</dbReference>
<dbReference type="InterPro" id="IPR026272">
    <property type="entry name" value="SdpI"/>
</dbReference>
<accession>A0A8E0NDX6</accession>
<keyword evidence="1" id="KW-1133">Transmembrane helix</keyword>
<feature type="transmembrane region" description="Helical" evidence="1">
    <location>
        <begin position="88"/>
        <end position="111"/>
    </location>
</feature>
<reference evidence="3" key="1">
    <citation type="journal article" date="2013" name="Genome Announc.">
        <title>Draft Genome Sequence of the Dimorphic Prosthecate Bacterium Brevundimonas abyssalis TAR-001T.</title>
        <authorList>
            <person name="Tsubouchi T."/>
            <person name="Nishi S."/>
            <person name="Usui K."/>
            <person name="Shimane Y."/>
            <person name="Takaki Y."/>
            <person name="Maruyama T."/>
            <person name="Hatada Y."/>
        </authorList>
    </citation>
    <scope>NUCLEOTIDE SEQUENCE [LARGE SCALE GENOMIC DNA]</scope>
    <source>
        <strain evidence="3">TAR-001</strain>
    </source>
</reference>
<feature type="transmembrane region" description="Helical" evidence="1">
    <location>
        <begin position="165"/>
        <end position="184"/>
    </location>
</feature>
<evidence type="ECO:0008006" key="4">
    <source>
        <dbReference type="Google" id="ProtNLM"/>
    </source>
</evidence>
<protein>
    <recommendedName>
        <fullName evidence="4">DUF1648 domain-containing protein</fullName>
    </recommendedName>
</protein>
<feature type="transmembrane region" description="Helical" evidence="1">
    <location>
        <begin position="190"/>
        <end position="209"/>
    </location>
</feature>
<evidence type="ECO:0000256" key="1">
    <source>
        <dbReference type="SAM" id="Phobius"/>
    </source>
</evidence>
<gene>
    <name evidence="2" type="ORF">MBEBAB_2849</name>
</gene>
<keyword evidence="3" id="KW-1185">Reference proteome</keyword>
<dbReference type="PANTHER" id="PTHR37810:SF5">
    <property type="entry name" value="IMMUNITY PROTEIN SDPI"/>
    <property type="match status" value="1"/>
</dbReference>
<dbReference type="Proteomes" id="UP000016569">
    <property type="component" value="Unassembled WGS sequence"/>
</dbReference>